<keyword evidence="4" id="KW-1185">Reference proteome</keyword>
<organism evidence="3 4">
    <name type="scientific">Podospora australis</name>
    <dbReference type="NCBI Taxonomy" id="1536484"/>
    <lineage>
        <taxon>Eukaryota</taxon>
        <taxon>Fungi</taxon>
        <taxon>Dikarya</taxon>
        <taxon>Ascomycota</taxon>
        <taxon>Pezizomycotina</taxon>
        <taxon>Sordariomycetes</taxon>
        <taxon>Sordariomycetidae</taxon>
        <taxon>Sordariales</taxon>
        <taxon>Podosporaceae</taxon>
        <taxon>Podospora</taxon>
    </lineage>
</organism>
<sequence>MSTDGVILVMGVTGAGKSYFVNQLKSRGVQEEAKEGHSLRSGSYPWRFFEQNIRCVETTRCQAVQIFLDDEDDEDSDADGPRSVTIVDTPGFDDTERSDAEVFQEITEFLSTQHALGIPLRGVLYLHKITDNRVTGSSRTYLGLLEPLLGTEAMNNVILVTTMWYVMRGDLEGQGMRREGELMNDYWRPLIDKGAIVSRFSGSPESAFSIVSKLAAKEPVVLKLQEETIDSEKGLRKTAAGQNLLQRLETTKVEYTVQLMNLEQEIDEEAARGNKLVVKAKEKESAEVRDLIKGIERSMAQLDVQPGPRIKQKIAQLKARGLTTERAVGVLATLLNITLFVVRVAVGV</sequence>
<name>A0AAN6WHJ7_9PEZI</name>
<comment type="caution">
    <text evidence="3">The sequence shown here is derived from an EMBL/GenBank/DDBJ whole genome shotgun (WGS) entry which is preliminary data.</text>
</comment>
<feature type="coiled-coil region" evidence="1">
    <location>
        <begin position="245"/>
        <end position="272"/>
    </location>
</feature>
<evidence type="ECO:0008006" key="5">
    <source>
        <dbReference type="Google" id="ProtNLM"/>
    </source>
</evidence>
<dbReference type="Proteomes" id="UP001302126">
    <property type="component" value="Unassembled WGS sequence"/>
</dbReference>
<dbReference type="Gene3D" id="3.40.50.300">
    <property type="entry name" value="P-loop containing nucleotide triphosphate hydrolases"/>
    <property type="match status" value="1"/>
</dbReference>
<dbReference type="EMBL" id="MU864719">
    <property type="protein sequence ID" value="KAK4182193.1"/>
    <property type="molecule type" value="Genomic_DNA"/>
</dbReference>
<reference evidence="3" key="1">
    <citation type="journal article" date="2023" name="Mol. Phylogenet. Evol.">
        <title>Genome-scale phylogeny and comparative genomics of the fungal order Sordariales.</title>
        <authorList>
            <person name="Hensen N."/>
            <person name="Bonometti L."/>
            <person name="Westerberg I."/>
            <person name="Brannstrom I.O."/>
            <person name="Guillou S."/>
            <person name="Cros-Aarteil S."/>
            <person name="Calhoun S."/>
            <person name="Haridas S."/>
            <person name="Kuo A."/>
            <person name="Mondo S."/>
            <person name="Pangilinan J."/>
            <person name="Riley R."/>
            <person name="LaButti K."/>
            <person name="Andreopoulos B."/>
            <person name="Lipzen A."/>
            <person name="Chen C."/>
            <person name="Yan M."/>
            <person name="Daum C."/>
            <person name="Ng V."/>
            <person name="Clum A."/>
            <person name="Steindorff A."/>
            <person name="Ohm R.A."/>
            <person name="Martin F."/>
            <person name="Silar P."/>
            <person name="Natvig D.O."/>
            <person name="Lalanne C."/>
            <person name="Gautier V."/>
            <person name="Ament-Velasquez S.L."/>
            <person name="Kruys A."/>
            <person name="Hutchinson M.I."/>
            <person name="Powell A.J."/>
            <person name="Barry K."/>
            <person name="Miller A.N."/>
            <person name="Grigoriev I.V."/>
            <person name="Debuchy R."/>
            <person name="Gladieux P."/>
            <person name="Hiltunen Thoren M."/>
            <person name="Johannesson H."/>
        </authorList>
    </citation>
    <scope>NUCLEOTIDE SEQUENCE</scope>
    <source>
        <strain evidence="3">PSN309</strain>
    </source>
</reference>
<dbReference type="AlphaFoldDB" id="A0AAN6WHJ7"/>
<evidence type="ECO:0000256" key="1">
    <source>
        <dbReference type="SAM" id="Coils"/>
    </source>
</evidence>
<proteinExistence type="predicted"/>
<reference evidence="3" key="2">
    <citation type="submission" date="2023-05" db="EMBL/GenBank/DDBJ databases">
        <authorList>
            <consortium name="Lawrence Berkeley National Laboratory"/>
            <person name="Steindorff A."/>
            <person name="Hensen N."/>
            <person name="Bonometti L."/>
            <person name="Westerberg I."/>
            <person name="Brannstrom I.O."/>
            <person name="Guillou S."/>
            <person name="Cros-Aarteil S."/>
            <person name="Calhoun S."/>
            <person name="Haridas S."/>
            <person name="Kuo A."/>
            <person name="Mondo S."/>
            <person name="Pangilinan J."/>
            <person name="Riley R."/>
            <person name="Labutti K."/>
            <person name="Andreopoulos B."/>
            <person name="Lipzen A."/>
            <person name="Chen C."/>
            <person name="Yanf M."/>
            <person name="Daum C."/>
            <person name="Ng V."/>
            <person name="Clum A."/>
            <person name="Ohm R."/>
            <person name="Martin F."/>
            <person name="Silar P."/>
            <person name="Natvig D."/>
            <person name="Lalanne C."/>
            <person name="Gautier V."/>
            <person name="Ament-Velasquez S.L."/>
            <person name="Kruys A."/>
            <person name="Hutchinson M.I."/>
            <person name="Powell A.J."/>
            <person name="Barry K."/>
            <person name="Miller A.N."/>
            <person name="Grigoriev I.V."/>
            <person name="Debuchy R."/>
            <person name="Gladieux P."/>
            <person name="Thoren M.H."/>
            <person name="Johannesson H."/>
        </authorList>
    </citation>
    <scope>NUCLEOTIDE SEQUENCE</scope>
    <source>
        <strain evidence="3">PSN309</strain>
    </source>
</reference>
<protein>
    <recommendedName>
        <fullName evidence="5">G domain-containing protein</fullName>
    </recommendedName>
</protein>
<evidence type="ECO:0000313" key="4">
    <source>
        <dbReference type="Proteomes" id="UP001302126"/>
    </source>
</evidence>
<evidence type="ECO:0000313" key="3">
    <source>
        <dbReference type="EMBL" id="KAK4182193.1"/>
    </source>
</evidence>
<evidence type="ECO:0000256" key="2">
    <source>
        <dbReference type="SAM" id="MobiDB-lite"/>
    </source>
</evidence>
<accession>A0AAN6WHJ7</accession>
<feature type="region of interest" description="Disordered" evidence="2">
    <location>
        <begin position="71"/>
        <end position="91"/>
    </location>
</feature>
<dbReference type="SUPFAM" id="SSF52540">
    <property type="entry name" value="P-loop containing nucleoside triphosphate hydrolases"/>
    <property type="match status" value="1"/>
</dbReference>
<dbReference type="InterPro" id="IPR027417">
    <property type="entry name" value="P-loop_NTPase"/>
</dbReference>
<gene>
    <name evidence="3" type="ORF">QBC35DRAFT_445564</name>
</gene>
<keyword evidence="1" id="KW-0175">Coiled coil</keyword>